<proteinExistence type="predicted"/>
<sequence length="184" mass="20927">MGAGRIILSEQKLNLVLDRLTHQLLEHHGDFSDTCIIGIQPRGIPLSDRIVRRLGTLGNLHNLQYGLLDITFHRDDFRTRNEPLKASVTKIDFLVDNKKVILIDDVLYTGRTIQAAISALQHFGRPEKIELLVLIDRRFNRDLPIQSDYAGMAVDALDQAYVKVEWQEDGGGKVRIYPSKEDVK</sequence>
<dbReference type="Gene3D" id="3.40.50.2020">
    <property type="match status" value="1"/>
</dbReference>
<dbReference type="NCBIfam" id="NF003549">
    <property type="entry name" value="PRK05205.1-5"/>
    <property type="match status" value="1"/>
</dbReference>
<protein>
    <submittedName>
        <fullName evidence="2">Bifunctional pyr operon transcriptional regulator/uracil phosphoribosyltransferase PyrR</fullName>
        <ecNumber evidence="2">2.4.2.9</ecNumber>
    </submittedName>
</protein>
<dbReference type="PANTHER" id="PTHR11608:SF0">
    <property type="entry name" value="BIFUNCTIONAL PROTEIN PYRR"/>
    <property type="match status" value="1"/>
</dbReference>
<keyword evidence="2" id="KW-0808">Transferase</keyword>
<dbReference type="GO" id="GO:0004845">
    <property type="term" value="F:uracil phosphoribosyltransferase activity"/>
    <property type="evidence" value="ECO:0007669"/>
    <property type="project" value="UniProtKB-EC"/>
</dbReference>
<evidence type="ECO:0000259" key="1">
    <source>
        <dbReference type="Pfam" id="PF00156"/>
    </source>
</evidence>
<keyword evidence="2" id="KW-0328">Glycosyltransferase</keyword>
<dbReference type="PANTHER" id="PTHR11608">
    <property type="entry name" value="BIFUNCTIONAL PROTEIN PYRR"/>
    <property type="match status" value="1"/>
</dbReference>
<dbReference type="InterPro" id="IPR029057">
    <property type="entry name" value="PRTase-like"/>
</dbReference>
<dbReference type="EC" id="2.4.2.9" evidence="2"/>
<organism evidence="2 3">
    <name type="scientific">Candidatus Opimibacter skivensis</name>
    <dbReference type="NCBI Taxonomy" id="2982028"/>
    <lineage>
        <taxon>Bacteria</taxon>
        <taxon>Pseudomonadati</taxon>
        <taxon>Bacteroidota</taxon>
        <taxon>Saprospiria</taxon>
        <taxon>Saprospirales</taxon>
        <taxon>Saprospiraceae</taxon>
        <taxon>Candidatus Opimibacter</taxon>
    </lineage>
</organism>
<dbReference type="Proteomes" id="UP000808337">
    <property type="component" value="Unassembled WGS sequence"/>
</dbReference>
<name>A0A9D7XML9_9BACT</name>
<dbReference type="InterPro" id="IPR000836">
    <property type="entry name" value="PRTase_dom"/>
</dbReference>
<evidence type="ECO:0000313" key="3">
    <source>
        <dbReference type="Proteomes" id="UP000808337"/>
    </source>
</evidence>
<comment type="caution">
    <text evidence="2">The sequence shown here is derived from an EMBL/GenBank/DDBJ whole genome shotgun (WGS) entry which is preliminary data.</text>
</comment>
<accession>A0A9D7XML9</accession>
<dbReference type="SUPFAM" id="SSF53271">
    <property type="entry name" value="PRTase-like"/>
    <property type="match status" value="1"/>
</dbReference>
<dbReference type="CDD" id="cd06223">
    <property type="entry name" value="PRTases_typeI"/>
    <property type="match status" value="1"/>
</dbReference>
<feature type="domain" description="Phosphoribosyltransferase" evidence="1">
    <location>
        <begin position="8"/>
        <end position="153"/>
    </location>
</feature>
<dbReference type="AlphaFoldDB" id="A0A9D7XML9"/>
<dbReference type="Pfam" id="PF00156">
    <property type="entry name" value="Pribosyltran"/>
    <property type="match status" value="1"/>
</dbReference>
<gene>
    <name evidence="2" type="primary">pyrR</name>
    <name evidence="2" type="ORF">IPP15_02760</name>
</gene>
<evidence type="ECO:0000313" key="2">
    <source>
        <dbReference type="EMBL" id="MBK9981340.1"/>
    </source>
</evidence>
<reference evidence="2 3" key="1">
    <citation type="submission" date="2020-10" db="EMBL/GenBank/DDBJ databases">
        <title>Connecting structure to function with the recovery of over 1000 high-quality activated sludge metagenome-assembled genomes encoding full-length rRNA genes using long-read sequencing.</title>
        <authorList>
            <person name="Singleton C.M."/>
            <person name="Petriglieri F."/>
            <person name="Kristensen J.M."/>
            <person name="Kirkegaard R.H."/>
            <person name="Michaelsen T.Y."/>
            <person name="Andersen M.H."/>
            <person name="Karst S.M."/>
            <person name="Dueholm M.S."/>
            <person name="Nielsen P.H."/>
            <person name="Albertsen M."/>
        </authorList>
    </citation>
    <scope>NUCLEOTIDE SEQUENCE [LARGE SCALE GENOMIC DNA]</scope>
    <source>
        <strain evidence="2">Ribe_18-Q3-R11-54_MAXAC.273</strain>
    </source>
</reference>
<dbReference type="EMBL" id="JADKGY010000001">
    <property type="protein sequence ID" value="MBK9981340.1"/>
    <property type="molecule type" value="Genomic_DNA"/>
</dbReference>
<dbReference type="InterPro" id="IPR050137">
    <property type="entry name" value="PyrR_bifunctional"/>
</dbReference>